<dbReference type="Gene3D" id="3.30.300.70">
    <property type="entry name" value="RimP-like superfamily, N-terminal"/>
    <property type="match status" value="1"/>
</dbReference>
<dbReference type="Pfam" id="PF02576">
    <property type="entry name" value="RimP_N"/>
    <property type="match status" value="1"/>
</dbReference>
<dbReference type="InterPro" id="IPR003728">
    <property type="entry name" value="Ribosome_maturation_RimP"/>
</dbReference>
<dbReference type="InterPro" id="IPR035956">
    <property type="entry name" value="RimP_N_sf"/>
</dbReference>
<keyword evidence="2" id="KW-0690">Ribosome biogenesis</keyword>
<organism evidence="4">
    <name type="scientific">marine metagenome</name>
    <dbReference type="NCBI Taxonomy" id="408172"/>
    <lineage>
        <taxon>unclassified sequences</taxon>
        <taxon>metagenomes</taxon>
        <taxon>ecological metagenomes</taxon>
    </lineage>
</organism>
<keyword evidence="1" id="KW-0963">Cytoplasm</keyword>
<accession>A0A382EX26</accession>
<dbReference type="AlphaFoldDB" id="A0A382EX26"/>
<evidence type="ECO:0000256" key="1">
    <source>
        <dbReference type="ARBA" id="ARBA00022490"/>
    </source>
</evidence>
<gene>
    <name evidence="4" type="ORF">METZ01_LOCUS207345</name>
</gene>
<dbReference type="EMBL" id="UINC01046451">
    <property type="protein sequence ID" value="SVB54491.1"/>
    <property type="molecule type" value="Genomic_DNA"/>
</dbReference>
<proteinExistence type="inferred from homology"/>
<name>A0A382EX26_9ZZZZ</name>
<feature type="domain" description="Ribosome maturation factor RimP N-terminal" evidence="3">
    <location>
        <begin position="14"/>
        <end position="87"/>
    </location>
</feature>
<dbReference type="GO" id="GO:0006412">
    <property type="term" value="P:translation"/>
    <property type="evidence" value="ECO:0007669"/>
    <property type="project" value="TreeGrafter"/>
</dbReference>
<dbReference type="InterPro" id="IPR028998">
    <property type="entry name" value="RimP_C"/>
</dbReference>
<evidence type="ECO:0000256" key="2">
    <source>
        <dbReference type="ARBA" id="ARBA00022517"/>
    </source>
</evidence>
<dbReference type="GO" id="GO:0005829">
    <property type="term" value="C:cytosol"/>
    <property type="evidence" value="ECO:0007669"/>
    <property type="project" value="TreeGrafter"/>
</dbReference>
<dbReference type="PANTHER" id="PTHR33867">
    <property type="entry name" value="RIBOSOME MATURATION FACTOR RIMP"/>
    <property type="match status" value="1"/>
</dbReference>
<dbReference type="CDD" id="cd01734">
    <property type="entry name" value="YlxS_C"/>
    <property type="match status" value="1"/>
</dbReference>
<dbReference type="InterPro" id="IPR036847">
    <property type="entry name" value="RimP_C_sf"/>
</dbReference>
<dbReference type="HAMAP" id="MF_01077">
    <property type="entry name" value="RimP"/>
    <property type="match status" value="1"/>
</dbReference>
<reference evidence="4" key="1">
    <citation type="submission" date="2018-05" db="EMBL/GenBank/DDBJ databases">
        <authorList>
            <person name="Lanie J.A."/>
            <person name="Ng W.-L."/>
            <person name="Kazmierczak K.M."/>
            <person name="Andrzejewski T.M."/>
            <person name="Davidsen T.M."/>
            <person name="Wayne K.J."/>
            <person name="Tettelin H."/>
            <person name="Glass J.I."/>
            <person name="Rusch D."/>
            <person name="Podicherti R."/>
            <person name="Tsui H.-C.T."/>
            <person name="Winkler M.E."/>
        </authorList>
    </citation>
    <scope>NUCLEOTIDE SEQUENCE</scope>
</reference>
<dbReference type="SUPFAM" id="SSF74942">
    <property type="entry name" value="YhbC-like, C-terminal domain"/>
    <property type="match status" value="1"/>
</dbReference>
<dbReference type="GO" id="GO:0000028">
    <property type="term" value="P:ribosomal small subunit assembly"/>
    <property type="evidence" value="ECO:0007669"/>
    <property type="project" value="TreeGrafter"/>
</dbReference>
<evidence type="ECO:0000313" key="4">
    <source>
        <dbReference type="EMBL" id="SVB54491.1"/>
    </source>
</evidence>
<evidence type="ECO:0000259" key="3">
    <source>
        <dbReference type="Pfam" id="PF02576"/>
    </source>
</evidence>
<protein>
    <recommendedName>
        <fullName evidence="3">Ribosome maturation factor RimP N-terminal domain-containing protein</fullName>
    </recommendedName>
</protein>
<dbReference type="SUPFAM" id="SSF75420">
    <property type="entry name" value="YhbC-like, N-terminal domain"/>
    <property type="match status" value="1"/>
</dbReference>
<sequence>MRAVPEIEGELGNRVENLGYELVDVHWAGSGRRPLLKLRIDRPNSIPGQGITVDDCASVSRALESWLDDHETLSERYVLEVSSPGVDRPLLRQGDFDRFQGDGVAVIGRGLLLGRATRMEGKLLGLRGEGSEEEAVALRLATGEEVEIPRVEIRRVHLVFEWK</sequence>
<dbReference type="InterPro" id="IPR028989">
    <property type="entry name" value="RimP_N"/>
</dbReference>
<dbReference type="PANTHER" id="PTHR33867:SF1">
    <property type="entry name" value="RIBOSOME MATURATION FACTOR RIMP"/>
    <property type="match status" value="1"/>
</dbReference>